<evidence type="ECO:0000313" key="2">
    <source>
        <dbReference type="EMBL" id="GAC74759.1"/>
    </source>
</evidence>
<organism evidence="2 3">
    <name type="scientific">Pseudozyma antarctica (strain T-34)</name>
    <name type="common">Yeast</name>
    <name type="synonym">Candida antarctica</name>
    <dbReference type="NCBI Taxonomy" id="1151754"/>
    <lineage>
        <taxon>Eukaryota</taxon>
        <taxon>Fungi</taxon>
        <taxon>Dikarya</taxon>
        <taxon>Basidiomycota</taxon>
        <taxon>Ustilaginomycotina</taxon>
        <taxon>Ustilaginomycetes</taxon>
        <taxon>Ustilaginales</taxon>
        <taxon>Ustilaginaceae</taxon>
        <taxon>Moesziomyces</taxon>
    </lineage>
</organism>
<evidence type="ECO:0000313" key="3">
    <source>
        <dbReference type="Proteomes" id="UP000011976"/>
    </source>
</evidence>
<evidence type="ECO:0000256" key="1">
    <source>
        <dbReference type="SAM" id="MobiDB-lite"/>
    </source>
</evidence>
<sequence length="345" mass="37405">MSPYRNRAANPVTTATAAVGMPSTHPGPNEPVQDLITPIYTGRHLWSAIRPTTLDALPPPLVAYEELPFTNSDRAKLPPCTVRWQFTGRFSINREEDVARGSFRVQVRRYLASKSAVNTDCTVNFPRGVGRGRFVEVTVSPENLAIFAEAQLVFNGSQLQRPCVGANFPKTSLVIEVLEIPLRNAWSETAADIAILLQSHARVHDIWVARVSNSSNSTPPEDTNKMVNANSCSLGVCPGAPSDIAPPAPIIPLTCALVDVVSPATDPVIWPLSVGLKQTREFASLNQPHRVAAPHDASTKPGKANIVVLKKTQPNTDQVSALSVPPFLISFFGFLFADSRENPSF</sequence>
<dbReference type="OrthoDB" id="2555219at2759"/>
<name>M9LWL2_PSEA3</name>
<protein>
    <submittedName>
        <fullName evidence="2">Uncharacterized protein</fullName>
    </submittedName>
</protein>
<dbReference type="AlphaFoldDB" id="M9LWL2"/>
<dbReference type="EMBL" id="DF196778">
    <property type="protein sequence ID" value="GAC74759.1"/>
    <property type="molecule type" value="Genomic_DNA"/>
</dbReference>
<dbReference type="Proteomes" id="UP000011976">
    <property type="component" value="Unassembled WGS sequence"/>
</dbReference>
<gene>
    <name evidence="2" type="ORF">PANT_12d00123</name>
</gene>
<feature type="compositionally biased region" description="Low complexity" evidence="1">
    <location>
        <begin position="1"/>
        <end position="19"/>
    </location>
</feature>
<feature type="region of interest" description="Disordered" evidence="1">
    <location>
        <begin position="1"/>
        <end position="31"/>
    </location>
</feature>
<proteinExistence type="predicted"/>
<accession>M9LWL2</accession>
<reference evidence="3" key="1">
    <citation type="journal article" date="2013" name="Genome Announc.">
        <title>Genome sequence of the basidiomycetous yeast Pseudozyma antarctica T-34, a producer of the glycolipid biosurfactants mannosylerythritol lipids.</title>
        <authorList>
            <person name="Morita T."/>
            <person name="Koike H."/>
            <person name="Koyama Y."/>
            <person name="Hagiwara H."/>
            <person name="Ito E."/>
            <person name="Fukuoka T."/>
            <person name="Imura T."/>
            <person name="Machida M."/>
            <person name="Kitamoto D."/>
        </authorList>
    </citation>
    <scope>NUCLEOTIDE SEQUENCE [LARGE SCALE GENOMIC DNA]</scope>
    <source>
        <strain evidence="3">T-34</strain>
    </source>
</reference>